<comment type="similarity">
    <text evidence="2">Belongs to the SusD family.</text>
</comment>
<keyword evidence="4" id="KW-0472">Membrane</keyword>
<gene>
    <name evidence="8" type="ORF">P0Y49_17470</name>
</gene>
<dbReference type="AlphaFoldDB" id="A0AAJ5W8X3"/>
<dbReference type="EMBL" id="CP119313">
    <property type="protein sequence ID" value="WEK18582.1"/>
    <property type="molecule type" value="Genomic_DNA"/>
</dbReference>
<proteinExistence type="inferred from homology"/>
<feature type="domain" description="RagB/SusD" evidence="6">
    <location>
        <begin position="299"/>
        <end position="399"/>
    </location>
</feature>
<dbReference type="Pfam" id="PF07980">
    <property type="entry name" value="SusD_RagB"/>
    <property type="match status" value="1"/>
</dbReference>
<dbReference type="GO" id="GO:0009279">
    <property type="term" value="C:cell outer membrane"/>
    <property type="evidence" value="ECO:0007669"/>
    <property type="project" value="UniProtKB-SubCell"/>
</dbReference>
<evidence type="ECO:0000256" key="4">
    <source>
        <dbReference type="ARBA" id="ARBA00023136"/>
    </source>
</evidence>
<feature type="domain" description="SusD-like N-terminal" evidence="7">
    <location>
        <begin position="22"/>
        <end position="225"/>
    </location>
</feature>
<evidence type="ECO:0000313" key="8">
    <source>
        <dbReference type="EMBL" id="WEK18582.1"/>
    </source>
</evidence>
<protein>
    <submittedName>
        <fullName evidence="8">RagB/SusD family nutrient uptake outer membrane protein</fullName>
    </submittedName>
</protein>
<reference evidence="8" key="1">
    <citation type="submission" date="2023-03" db="EMBL/GenBank/DDBJ databases">
        <title>Andean soil-derived lignocellulolytic bacterial consortium as a source of novel taxa and putative plastic-active enzymes.</title>
        <authorList>
            <person name="Diaz-Garcia L."/>
            <person name="Chuvochina M."/>
            <person name="Feuerriegel G."/>
            <person name="Bunk B."/>
            <person name="Sproer C."/>
            <person name="Streit W.R."/>
            <person name="Rodriguez L.M."/>
            <person name="Overmann J."/>
            <person name="Jimenez D.J."/>
        </authorList>
    </citation>
    <scope>NUCLEOTIDE SEQUENCE</scope>
    <source>
        <strain evidence="8">MAG 3858</strain>
    </source>
</reference>
<organism evidence="8 9">
    <name type="scientific">Candidatus Pedobacter colombiensis</name>
    <dbReference type="NCBI Taxonomy" id="3121371"/>
    <lineage>
        <taxon>Bacteria</taxon>
        <taxon>Pseudomonadati</taxon>
        <taxon>Bacteroidota</taxon>
        <taxon>Sphingobacteriia</taxon>
        <taxon>Sphingobacteriales</taxon>
        <taxon>Sphingobacteriaceae</taxon>
        <taxon>Pedobacter</taxon>
    </lineage>
</organism>
<dbReference type="PROSITE" id="PS51257">
    <property type="entry name" value="PROKAR_LIPOPROTEIN"/>
    <property type="match status" value="1"/>
</dbReference>
<evidence type="ECO:0000256" key="1">
    <source>
        <dbReference type="ARBA" id="ARBA00004442"/>
    </source>
</evidence>
<keyword evidence="3" id="KW-0732">Signal</keyword>
<dbReference type="InterPro" id="IPR012944">
    <property type="entry name" value="SusD_RagB_dom"/>
</dbReference>
<keyword evidence="5" id="KW-0998">Cell outer membrane</keyword>
<dbReference type="Gene3D" id="1.25.40.390">
    <property type="match status" value="1"/>
</dbReference>
<evidence type="ECO:0000259" key="6">
    <source>
        <dbReference type="Pfam" id="PF07980"/>
    </source>
</evidence>
<dbReference type="SUPFAM" id="SSF48452">
    <property type="entry name" value="TPR-like"/>
    <property type="match status" value="1"/>
</dbReference>
<dbReference type="InterPro" id="IPR011990">
    <property type="entry name" value="TPR-like_helical_dom_sf"/>
</dbReference>
<evidence type="ECO:0000313" key="9">
    <source>
        <dbReference type="Proteomes" id="UP001214530"/>
    </source>
</evidence>
<dbReference type="InterPro" id="IPR033985">
    <property type="entry name" value="SusD-like_N"/>
</dbReference>
<evidence type="ECO:0000259" key="7">
    <source>
        <dbReference type="Pfam" id="PF14322"/>
    </source>
</evidence>
<dbReference type="Proteomes" id="UP001214530">
    <property type="component" value="Chromosome"/>
</dbReference>
<evidence type="ECO:0000256" key="2">
    <source>
        <dbReference type="ARBA" id="ARBA00006275"/>
    </source>
</evidence>
<evidence type="ECO:0000256" key="3">
    <source>
        <dbReference type="ARBA" id="ARBA00022729"/>
    </source>
</evidence>
<dbReference type="Pfam" id="PF14322">
    <property type="entry name" value="SusD-like_3"/>
    <property type="match status" value="1"/>
</dbReference>
<comment type="subcellular location">
    <subcellularLocation>
        <location evidence="1">Cell outer membrane</location>
    </subcellularLocation>
</comment>
<name>A0AAJ5W8X3_9SPHI</name>
<evidence type="ECO:0000256" key="5">
    <source>
        <dbReference type="ARBA" id="ARBA00023237"/>
    </source>
</evidence>
<accession>A0AAJ5W8X3</accession>
<sequence length="449" mass="50203">MKLNKLIYILTIPVLMAVSCKKFLDIKPKGVIIAESLGDFEGVLNSELIVNPFGQNNLIIYSTDDLNDASLNLQGQTSPKGNTYFWVEYINNSSVRPDYWADLYNTIANLNVVTEGVLSATDGTDQQKKQLYAEAMVAKTFNYFHLLSFFAPAYNKATANIDYGLPYVNTTDVSKDTPARLTLQAMYDQLINDIVAAIPDLPETNINNTRVTKGAAYGMLARIYMSMGDYVNAEKYADLILGSGKAKIVNYGAYTTGQLPATNSSPEELWVRYSYNMTFSYSNELLSKYDLNNDLRIRLLATKKNDGTYSYSNFQAYNPNRGITYAEIFLDKAECLARSGDINGALNIVNNTIRKNRFLAAQYTALTASTPEAALTAVLEERRRELAFKGLRWIDMKRLDREGRMPAVKRMSKDGTAVLTTLAPGSSAYTFQIPLMVQSFNVNMPLNKR</sequence>